<reference evidence="2 3" key="1">
    <citation type="submission" date="2022-02" db="EMBL/GenBank/DDBJ databases">
        <title>Study of halophilic communities from a Mexican lake.</title>
        <authorList>
            <person name="Hernandez-Soto L.M."/>
            <person name="Martinez-Abarca F."/>
            <person name="Ramirez-Saad H.C."/>
            <person name="Aguirre-Garrido J.F."/>
        </authorList>
    </citation>
    <scope>NUCLEOTIDE SEQUENCE [LARGE SCALE GENOMIC DNA]</scope>
    <source>
        <strain evidence="2 3">Hjan13</strain>
    </source>
</reference>
<protein>
    <submittedName>
        <fullName evidence="2">PepSY domain-containing protein</fullName>
    </submittedName>
</protein>
<dbReference type="InterPro" id="IPR025711">
    <property type="entry name" value="PepSY"/>
</dbReference>
<evidence type="ECO:0000313" key="2">
    <source>
        <dbReference type="EMBL" id="MCZ0928237.1"/>
    </source>
</evidence>
<comment type="caution">
    <text evidence="2">The sequence shown here is derived from an EMBL/GenBank/DDBJ whole genome shotgun (WGS) entry which is preliminary data.</text>
</comment>
<dbReference type="Pfam" id="PF03413">
    <property type="entry name" value="PepSY"/>
    <property type="match status" value="1"/>
</dbReference>
<name>A0ABT4IZ12_9GAMM</name>
<evidence type="ECO:0000259" key="1">
    <source>
        <dbReference type="Pfam" id="PF03413"/>
    </source>
</evidence>
<sequence>MKHVTSLLTTRPCRDTPPALRRMMLVGIMVLGLVTGQASSDSSWETLHGEVSEGEVVSLETILDWLEAHYIGEVLEVEVEREGSYVEYEIKLLGPQNQVVEFEFDGQTGQLMEMEGVRINDMRRTE</sequence>
<dbReference type="Proteomes" id="UP001321125">
    <property type="component" value="Unassembled WGS sequence"/>
</dbReference>
<dbReference type="EMBL" id="JAKNQU010000005">
    <property type="protein sequence ID" value="MCZ0928237.1"/>
    <property type="molecule type" value="Genomic_DNA"/>
</dbReference>
<gene>
    <name evidence="2" type="ORF">L0635_14235</name>
</gene>
<evidence type="ECO:0000313" key="3">
    <source>
        <dbReference type="Proteomes" id="UP001321125"/>
    </source>
</evidence>
<proteinExistence type="predicted"/>
<accession>A0ABT4IZ12</accession>
<keyword evidence="3" id="KW-1185">Reference proteome</keyword>
<feature type="domain" description="PepSY" evidence="1">
    <location>
        <begin position="57"/>
        <end position="114"/>
    </location>
</feature>
<organism evidence="2 3">
    <name type="scientific">Vreelandella janggokensis</name>
    <dbReference type="NCBI Taxonomy" id="370767"/>
    <lineage>
        <taxon>Bacteria</taxon>
        <taxon>Pseudomonadati</taxon>
        <taxon>Pseudomonadota</taxon>
        <taxon>Gammaproteobacteria</taxon>
        <taxon>Oceanospirillales</taxon>
        <taxon>Halomonadaceae</taxon>
        <taxon>Vreelandella</taxon>
    </lineage>
</organism>
<dbReference type="RefSeq" id="WP_139839341.1">
    <property type="nucleotide sequence ID" value="NZ_JAKNQU010000005.1"/>
</dbReference>